<dbReference type="PANTHER" id="PTHR34596">
    <property type="entry name" value="CHITOPORIN"/>
    <property type="match status" value="1"/>
</dbReference>
<evidence type="ECO:0000256" key="2">
    <source>
        <dbReference type="ARBA" id="ARBA00009075"/>
    </source>
</evidence>
<dbReference type="SUPFAM" id="SSF53474">
    <property type="entry name" value="alpha/beta-Hydrolases"/>
    <property type="match status" value="1"/>
</dbReference>
<feature type="region of interest" description="Disordered" evidence="10">
    <location>
        <begin position="517"/>
        <end position="601"/>
    </location>
</feature>
<dbReference type="EMBL" id="CP000304">
    <property type="protein sequence ID" value="ABP80863.1"/>
    <property type="molecule type" value="Genomic_DNA"/>
</dbReference>
<organism evidence="12 13">
    <name type="scientific">Stutzerimonas stutzeri (strain A1501)</name>
    <name type="common">Pseudomonas stutzeri</name>
    <dbReference type="NCBI Taxonomy" id="379731"/>
    <lineage>
        <taxon>Bacteria</taxon>
        <taxon>Pseudomonadati</taxon>
        <taxon>Pseudomonadota</taxon>
        <taxon>Gammaproteobacteria</taxon>
        <taxon>Pseudomonadales</taxon>
        <taxon>Pseudomonadaceae</taxon>
        <taxon>Stutzerimonas</taxon>
    </lineage>
</organism>
<feature type="compositionally biased region" description="Low complexity" evidence="10">
    <location>
        <begin position="517"/>
        <end position="527"/>
    </location>
</feature>
<keyword evidence="8" id="KW-0106">Calcium</keyword>
<keyword evidence="6 11" id="KW-0732">Signal</keyword>
<dbReference type="InterPro" id="IPR023614">
    <property type="entry name" value="Porin_dom_sf"/>
</dbReference>
<evidence type="ECO:0000256" key="4">
    <source>
        <dbReference type="ARBA" id="ARBA00022487"/>
    </source>
</evidence>
<feature type="compositionally biased region" description="Basic and acidic residues" evidence="10">
    <location>
        <begin position="767"/>
        <end position="777"/>
    </location>
</feature>
<keyword evidence="7" id="KW-0378">Hydrolase</keyword>
<feature type="compositionally biased region" description="Basic and acidic residues" evidence="10">
    <location>
        <begin position="436"/>
        <end position="453"/>
    </location>
</feature>
<comment type="similarity">
    <text evidence="2">Belongs to the outer membrane porin (Opr) (TC 1.B.25) family.</text>
</comment>
<evidence type="ECO:0000256" key="7">
    <source>
        <dbReference type="ARBA" id="ARBA00022801"/>
    </source>
</evidence>
<dbReference type="GO" id="GO:0046872">
    <property type="term" value="F:metal ion binding"/>
    <property type="evidence" value="ECO:0007669"/>
    <property type="project" value="UniProtKB-KW"/>
</dbReference>
<evidence type="ECO:0000256" key="1">
    <source>
        <dbReference type="ARBA" id="ARBA00006249"/>
    </source>
</evidence>
<dbReference type="Gene3D" id="2.40.160.10">
    <property type="entry name" value="Porin"/>
    <property type="match status" value="1"/>
</dbReference>
<feature type="signal peptide" evidence="11">
    <location>
        <begin position="1"/>
        <end position="31"/>
    </location>
</feature>
<evidence type="ECO:0000256" key="6">
    <source>
        <dbReference type="ARBA" id="ARBA00022729"/>
    </source>
</evidence>
<name>A4VPG2_STUS1</name>
<evidence type="ECO:0000256" key="11">
    <source>
        <dbReference type="SAM" id="SignalP"/>
    </source>
</evidence>
<sequence>MMHPSCNSLVRCSLPLASLALALLASQSAQAATCPELLGREIPAQAIGLPTSGARVTAATPVAGGGSAPQTFGAYCDVSAEIRPVDPATPAIRMRLVLPEQWNRKAMMFGGGGYNGTVPNVAGNVPAGPLDQPTPLGRGYAVFGSDSGHVADPASPGSFAWNDEALANYAHDALKKTRDTAVYLIEQRYGATPERSYFAGGSTGGREALAVVQQWPTDFHGAIVLYPAYNALALDLQFGRITRALAQPGAFPSLEKRAALLEAAMQACDGLDGVRDGVISHQAACNAQFDPARAKLNGKPLRCPGGADTSQRCLSDAQIHALRVFNSPIRFNFPLASGETHYPGFNTWGTDLGRPGEGVQLVVNRLGLNTLQPSYPMPVHGTGFAEGAPYHSGFWDEWVRFFVTRNPTFNSLTLDPQNPRPVAGAHQRAVAAPGRQPDRPVRIRPQRRQDPHGPRYFRPTGEHPRHRRVLRACAPRHGPGQDAALPALLRDPRLRPRRQHRVQRRLGFAERTGRLGRTGPCAAAAGRCRQRRRARPHPPAVRIPRLAEVRRQGRRQCRHELRLRAEPQGRPLASEPAPAPRPAPSSNRPPRWTPPRQSWPRAIHVQPAGRFPCRSRAKAMRRASALARAIQPNRPATSATGTPFALCPVAARERPKTTTRGNTMRLHHKSLCHILCGGAVVIATHPASAAFVEDSKASIDLRNFYMNRDFRSGTGQSKAEEWAQGFMLKMESGYTDGPIGFGVDAIGLLGVKLDSSPDRVGTGILQSDRDAPNRAQDDYGSAGVTAKAKLSATTLHVGTLQPILPVVMRNDSRLLPQTYRGAWLQSKEIDSLTLDLGKLDRVNQRNSSDNEEMTAFNGGRRNIQFGSQTSSDEFLFAGARYAWSPELSTSYFYGGLDGIYKEHNFGLVHVLPLGDKQSFKTDLRYVHQTDDGGSNVDADAFGAMFTYKLGGHAFGAGYQQLNGDTGFAYIAGSDNSLVNLVQINDFGNEDERSWQVRYDYDFAAMGIPGLSLMTRYLSGDNVDRGPGASEGKTWERNTDIAYVFQSGPLKNFGLRLRNATTRSNFGSDLDENRFIVSYSLPLW</sequence>
<keyword evidence="13" id="KW-1185">Reference proteome</keyword>
<dbReference type="Pfam" id="PF03573">
    <property type="entry name" value="OprD"/>
    <property type="match status" value="1"/>
</dbReference>
<evidence type="ECO:0000313" key="12">
    <source>
        <dbReference type="EMBL" id="ABP80863.1"/>
    </source>
</evidence>
<dbReference type="KEGG" id="psa:PST_3227"/>
<comment type="similarity">
    <text evidence="1">Belongs to the tannase family.</text>
</comment>
<dbReference type="GO" id="GO:0016020">
    <property type="term" value="C:membrane"/>
    <property type="evidence" value="ECO:0007669"/>
    <property type="project" value="InterPro"/>
</dbReference>
<feature type="chain" id="PRO_5002675622" evidence="11">
    <location>
        <begin position="32"/>
        <end position="1083"/>
    </location>
</feature>
<gene>
    <name evidence="12" type="ordered locus">PST_3227</name>
</gene>
<dbReference type="eggNOG" id="COG0412">
    <property type="taxonomic scope" value="Bacteria"/>
</dbReference>
<feature type="region of interest" description="Disordered" evidence="10">
    <location>
        <begin position="761"/>
        <end position="780"/>
    </location>
</feature>
<evidence type="ECO:0000256" key="10">
    <source>
        <dbReference type="SAM" id="MobiDB-lite"/>
    </source>
</evidence>
<dbReference type="FunFam" id="2.40.160.10:FF:000008">
    <property type="entry name" value="OprD family porin"/>
    <property type="match status" value="1"/>
</dbReference>
<dbReference type="InterPro" id="IPR011118">
    <property type="entry name" value="Tannase/feruloyl_esterase"/>
</dbReference>
<protein>
    <submittedName>
        <fullName evidence="12">Uncharacterized protein</fullName>
    </submittedName>
</protein>
<reference evidence="12 13" key="1">
    <citation type="journal article" date="2008" name="Proc. Natl. Acad. Sci. U.S.A.">
        <title>Nitrogen fixation island and rhizosphere competence traits in the genome of root-associated Pseudomonas stutzeri A1501.</title>
        <authorList>
            <person name="Yan Y."/>
            <person name="Yang J."/>
            <person name="Dou Y."/>
            <person name="Chen M."/>
            <person name="Ping S."/>
            <person name="Peng J."/>
            <person name="Lu W."/>
            <person name="Zhang W."/>
            <person name="Yao Z."/>
            <person name="Li H."/>
            <person name="Liu W."/>
            <person name="He S."/>
            <person name="Geng L."/>
            <person name="Zhang X."/>
            <person name="Yang F."/>
            <person name="Yu H."/>
            <person name="Zhan Y."/>
            <person name="Li D."/>
            <person name="Lin Z."/>
            <person name="Wang Y."/>
            <person name="Elmerich C."/>
            <person name="Lin M."/>
            <person name="Jin Q."/>
        </authorList>
    </citation>
    <scope>NUCLEOTIDE SEQUENCE [LARGE SCALE GENOMIC DNA]</scope>
    <source>
        <strain evidence="12 13">A1501</strain>
    </source>
</reference>
<dbReference type="GO" id="GO:0015288">
    <property type="term" value="F:porin activity"/>
    <property type="evidence" value="ECO:0007669"/>
    <property type="project" value="TreeGrafter"/>
</dbReference>
<evidence type="ECO:0000256" key="5">
    <source>
        <dbReference type="ARBA" id="ARBA00022723"/>
    </source>
</evidence>
<proteinExistence type="inferred from homology"/>
<dbReference type="AlphaFoldDB" id="A4VPG2"/>
<dbReference type="HOGENOM" id="CLU_285740_0_0_6"/>
<keyword evidence="4" id="KW-0719">Serine esterase</keyword>
<feature type="compositionally biased region" description="Basic and acidic residues" evidence="10">
    <location>
        <begin position="558"/>
        <end position="567"/>
    </location>
</feature>
<dbReference type="InterPro" id="IPR029058">
    <property type="entry name" value="AB_hydrolase_fold"/>
</dbReference>
<dbReference type="PANTHER" id="PTHR34596:SF2">
    <property type="entry name" value="CHITOPORIN"/>
    <property type="match status" value="1"/>
</dbReference>
<evidence type="ECO:0000313" key="13">
    <source>
        <dbReference type="Proteomes" id="UP000000233"/>
    </source>
</evidence>
<dbReference type="InterPro" id="IPR005318">
    <property type="entry name" value="OM_porin_bac"/>
</dbReference>
<feature type="region of interest" description="Disordered" evidence="10">
    <location>
        <begin position="414"/>
        <end position="464"/>
    </location>
</feature>
<accession>A4VPG2</accession>
<keyword evidence="9" id="KW-1015">Disulfide bond</keyword>
<evidence type="ECO:0000256" key="9">
    <source>
        <dbReference type="ARBA" id="ARBA00023157"/>
    </source>
</evidence>
<dbReference type="Pfam" id="PF07519">
    <property type="entry name" value="Tannase"/>
    <property type="match status" value="1"/>
</dbReference>
<dbReference type="GO" id="GO:0052689">
    <property type="term" value="F:carboxylic ester hydrolase activity"/>
    <property type="evidence" value="ECO:0007669"/>
    <property type="project" value="UniProtKB-KW"/>
</dbReference>
<evidence type="ECO:0000256" key="3">
    <source>
        <dbReference type="ARBA" id="ARBA00022448"/>
    </source>
</evidence>
<dbReference type="Gene3D" id="3.40.50.1820">
    <property type="entry name" value="alpha/beta hydrolase"/>
    <property type="match status" value="1"/>
</dbReference>
<keyword evidence="3" id="KW-0813">Transport</keyword>
<dbReference type="Proteomes" id="UP000000233">
    <property type="component" value="Chromosome"/>
</dbReference>
<keyword evidence="5" id="KW-0479">Metal-binding</keyword>
<evidence type="ECO:0000256" key="8">
    <source>
        <dbReference type="ARBA" id="ARBA00022837"/>
    </source>
</evidence>